<evidence type="ECO:0000256" key="4">
    <source>
        <dbReference type="ARBA" id="ARBA00022737"/>
    </source>
</evidence>
<feature type="region of interest" description="Disordered" evidence="10">
    <location>
        <begin position="557"/>
        <end position="597"/>
    </location>
</feature>
<feature type="domain" description="Protein kinase" evidence="12">
    <location>
        <begin position="13"/>
        <end position="288"/>
    </location>
</feature>
<dbReference type="PANTHER" id="PTHR43289:SF6">
    <property type="entry name" value="SERINE_THREONINE-PROTEIN KINASE NEKL-3"/>
    <property type="match status" value="1"/>
</dbReference>
<dbReference type="Proteomes" id="UP000638848">
    <property type="component" value="Unassembled WGS sequence"/>
</dbReference>
<evidence type="ECO:0000256" key="8">
    <source>
        <dbReference type="ARBA" id="ARBA00047899"/>
    </source>
</evidence>
<dbReference type="Gene3D" id="3.30.200.20">
    <property type="entry name" value="Phosphorylase Kinase, domain 1"/>
    <property type="match status" value="1"/>
</dbReference>
<dbReference type="InterPro" id="IPR008271">
    <property type="entry name" value="Ser/Thr_kinase_AS"/>
</dbReference>
<dbReference type="InterPro" id="IPR005543">
    <property type="entry name" value="PASTA_dom"/>
</dbReference>
<evidence type="ECO:0000256" key="7">
    <source>
        <dbReference type="ARBA" id="ARBA00022840"/>
    </source>
</evidence>
<feature type="region of interest" description="Disordered" evidence="10">
    <location>
        <begin position="527"/>
        <end position="546"/>
    </location>
</feature>
<evidence type="ECO:0000256" key="3">
    <source>
        <dbReference type="ARBA" id="ARBA00022679"/>
    </source>
</evidence>
<keyword evidence="5" id="KW-0547">Nucleotide-binding</keyword>
<keyword evidence="4" id="KW-0677">Repeat</keyword>
<dbReference type="EC" id="2.7.11.1" evidence="1"/>
<dbReference type="Gene3D" id="3.30.10.20">
    <property type="match status" value="2"/>
</dbReference>
<accession>A0A917LWI0</accession>
<name>A0A917LWI0_9MICC</name>
<keyword evidence="11" id="KW-0472">Membrane</keyword>
<keyword evidence="6" id="KW-0418">Kinase</keyword>
<dbReference type="PANTHER" id="PTHR43289">
    <property type="entry name" value="MITOGEN-ACTIVATED PROTEIN KINASE KINASE KINASE 20-RELATED"/>
    <property type="match status" value="1"/>
</dbReference>
<dbReference type="SMART" id="SM00740">
    <property type="entry name" value="PASTA"/>
    <property type="match status" value="2"/>
</dbReference>
<keyword evidence="11" id="KW-1133">Transmembrane helix</keyword>
<proteinExistence type="predicted"/>
<dbReference type="GO" id="GO:0005524">
    <property type="term" value="F:ATP binding"/>
    <property type="evidence" value="ECO:0007669"/>
    <property type="project" value="UniProtKB-KW"/>
</dbReference>
<dbReference type="InterPro" id="IPR011009">
    <property type="entry name" value="Kinase-like_dom_sf"/>
</dbReference>
<feature type="region of interest" description="Disordered" evidence="10">
    <location>
        <begin position="338"/>
        <end position="359"/>
    </location>
</feature>
<comment type="caution">
    <text evidence="13">The sequence shown here is derived from an EMBL/GenBank/DDBJ whole genome shotgun (WGS) entry which is preliminary data.</text>
</comment>
<gene>
    <name evidence="13" type="ORF">GCM10011374_28490</name>
</gene>
<dbReference type="CDD" id="cd14014">
    <property type="entry name" value="STKc_PknB_like"/>
    <property type="match status" value="1"/>
</dbReference>
<organism evidence="13 14">
    <name type="scientific">Kocuria dechangensis</name>
    <dbReference type="NCBI Taxonomy" id="1176249"/>
    <lineage>
        <taxon>Bacteria</taxon>
        <taxon>Bacillati</taxon>
        <taxon>Actinomycetota</taxon>
        <taxon>Actinomycetes</taxon>
        <taxon>Micrococcales</taxon>
        <taxon>Micrococcaceae</taxon>
        <taxon>Kocuria</taxon>
    </lineage>
</organism>
<evidence type="ECO:0000256" key="1">
    <source>
        <dbReference type="ARBA" id="ARBA00012513"/>
    </source>
</evidence>
<keyword evidence="7" id="KW-0067">ATP-binding</keyword>
<dbReference type="FunFam" id="1.10.510.10:FF:000021">
    <property type="entry name" value="Serine/threonine protein kinase"/>
    <property type="match status" value="1"/>
</dbReference>
<evidence type="ECO:0000256" key="2">
    <source>
        <dbReference type="ARBA" id="ARBA00022527"/>
    </source>
</evidence>
<keyword evidence="11" id="KW-0812">Transmembrane</keyword>
<feature type="transmembrane region" description="Helical" evidence="11">
    <location>
        <begin position="362"/>
        <end position="384"/>
    </location>
</feature>
<dbReference type="CDD" id="cd06577">
    <property type="entry name" value="PASTA_pknB"/>
    <property type="match status" value="2"/>
</dbReference>
<dbReference type="SMART" id="SM00220">
    <property type="entry name" value="S_TKc"/>
    <property type="match status" value="1"/>
</dbReference>
<dbReference type="PROSITE" id="PS00108">
    <property type="entry name" value="PROTEIN_KINASE_ST"/>
    <property type="match status" value="1"/>
</dbReference>
<evidence type="ECO:0000256" key="5">
    <source>
        <dbReference type="ARBA" id="ARBA00022741"/>
    </source>
</evidence>
<keyword evidence="3" id="KW-0808">Transferase</keyword>
<reference evidence="13" key="2">
    <citation type="submission" date="2020-09" db="EMBL/GenBank/DDBJ databases">
        <authorList>
            <person name="Sun Q."/>
            <person name="Zhou Y."/>
        </authorList>
    </citation>
    <scope>NUCLEOTIDE SEQUENCE</scope>
    <source>
        <strain evidence="13">CGMCC 1.12187</strain>
    </source>
</reference>
<dbReference type="FunFam" id="3.30.200.20:FF:000035">
    <property type="entry name" value="Serine/threonine protein kinase Stk1"/>
    <property type="match status" value="1"/>
</dbReference>
<evidence type="ECO:0000256" key="6">
    <source>
        <dbReference type="ARBA" id="ARBA00022777"/>
    </source>
</evidence>
<evidence type="ECO:0000313" key="14">
    <source>
        <dbReference type="Proteomes" id="UP000638848"/>
    </source>
</evidence>
<dbReference type="AlphaFoldDB" id="A0A917LWI0"/>
<dbReference type="GO" id="GO:0004674">
    <property type="term" value="F:protein serine/threonine kinase activity"/>
    <property type="evidence" value="ECO:0007669"/>
    <property type="project" value="UniProtKB-KW"/>
</dbReference>
<dbReference type="RefSeq" id="WP_188538360.1">
    <property type="nucleotide sequence ID" value="NZ_BMEQ01000017.1"/>
</dbReference>
<evidence type="ECO:0000256" key="9">
    <source>
        <dbReference type="ARBA" id="ARBA00048679"/>
    </source>
</evidence>
<dbReference type="Pfam" id="PF00069">
    <property type="entry name" value="Pkinase"/>
    <property type="match status" value="1"/>
</dbReference>
<dbReference type="PROSITE" id="PS50011">
    <property type="entry name" value="PROTEIN_KINASE_DOM"/>
    <property type="match status" value="1"/>
</dbReference>
<evidence type="ECO:0000256" key="10">
    <source>
        <dbReference type="SAM" id="MobiDB-lite"/>
    </source>
</evidence>
<dbReference type="SUPFAM" id="SSF56112">
    <property type="entry name" value="Protein kinase-like (PK-like)"/>
    <property type="match status" value="1"/>
</dbReference>
<dbReference type="GO" id="GO:0045717">
    <property type="term" value="P:negative regulation of fatty acid biosynthetic process"/>
    <property type="evidence" value="ECO:0007669"/>
    <property type="project" value="UniProtKB-ARBA"/>
</dbReference>
<reference evidence="13" key="1">
    <citation type="journal article" date="2014" name="Int. J. Syst. Evol. Microbiol.">
        <title>Complete genome sequence of Corynebacterium casei LMG S-19264T (=DSM 44701T), isolated from a smear-ripened cheese.</title>
        <authorList>
            <consortium name="US DOE Joint Genome Institute (JGI-PGF)"/>
            <person name="Walter F."/>
            <person name="Albersmeier A."/>
            <person name="Kalinowski J."/>
            <person name="Ruckert C."/>
        </authorList>
    </citation>
    <scope>NUCLEOTIDE SEQUENCE</scope>
    <source>
        <strain evidence="13">CGMCC 1.12187</strain>
    </source>
</reference>
<feature type="compositionally biased region" description="Low complexity" evidence="10">
    <location>
        <begin position="570"/>
        <end position="597"/>
    </location>
</feature>
<sequence>MRPSSSTVLGGRYALTDRIAIGGMGEVWKAKDRVLGRIVAVKILKEEYNGDPNFLQRFRAEARHTALLNHPGVANVFDYGEEEGSAFLVMELVPGEPLSNIIERRKTLDPDTVLNYIGQTARALAAAHAQGLVHRDVKPGNLIITPDNRVKVTDFGIARLADQVPLTATGQVMGTAQYLAPEQATGQTATGSSDIYSLGIIGYECLAGRRPFTGESQIAIALAQVNDPPPSLPEEVPEPVGALVMSMLAKDPKDRPATAGALATAVDAIRRGDVDAAVAAVPGMRPFLDLPDDDATEAIPPVRDEPTQLLTRGAVAGAAGAAAAEPAHPVTAELGVVGAPEDDDARPLPAPPEEDTGRRSPWAWLLPLMLVLALAAGLVWFFFLRDAEPVSREPSPTGTVSTSAVPGTPSPTPTPTPTQAEATAETVEVLAARYEGRPVDDVVQELSDLGFAVQREGRTSDEPVDTVLSLNPVGQVARGATVTVVHSTGPDTVTLPSGMVGRQAQPLIDEITALGVNITLYEEPTEDAEPGTVLRTEPIGGSTVRPGDTIQMWVAAERTAEPTPTPAPTEEPTSAPATTAPAPTTPAAEPTPTAQEG</sequence>
<dbReference type="InterPro" id="IPR000719">
    <property type="entry name" value="Prot_kinase_dom"/>
</dbReference>
<dbReference type="Gene3D" id="1.10.510.10">
    <property type="entry name" value="Transferase(Phosphotransferase) domain 1"/>
    <property type="match status" value="1"/>
</dbReference>
<keyword evidence="14" id="KW-1185">Reference proteome</keyword>
<comment type="catalytic activity">
    <reaction evidence="9">
        <text>L-seryl-[protein] + ATP = O-phospho-L-seryl-[protein] + ADP + H(+)</text>
        <dbReference type="Rhea" id="RHEA:17989"/>
        <dbReference type="Rhea" id="RHEA-COMP:9863"/>
        <dbReference type="Rhea" id="RHEA-COMP:11604"/>
        <dbReference type="ChEBI" id="CHEBI:15378"/>
        <dbReference type="ChEBI" id="CHEBI:29999"/>
        <dbReference type="ChEBI" id="CHEBI:30616"/>
        <dbReference type="ChEBI" id="CHEBI:83421"/>
        <dbReference type="ChEBI" id="CHEBI:456216"/>
        <dbReference type="EC" id="2.7.11.1"/>
    </reaction>
</comment>
<comment type="catalytic activity">
    <reaction evidence="8">
        <text>L-threonyl-[protein] + ATP = O-phospho-L-threonyl-[protein] + ADP + H(+)</text>
        <dbReference type="Rhea" id="RHEA:46608"/>
        <dbReference type="Rhea" id="RHEA-COMP:11060"/>
        <dbReference type="Rhea" id="RHEA-COMP:11605"/>
        <dbReference type="ChEBI" id="CHEBI:15378"/>
        <dbReference type="ChEBI" id="CHEBI:30013"/>
        <dbReference type="ChEBI" id="CHEBI:30616"/>
        <dbReference type="ChEBI" id="CHEBI:61977"/>
        <dbReference type="ChEBI" id="CHEBI:456216"/>
        <dbReference type="EC" id="2.7.11.1"/>
    </reaction>
</comment>
<keyword evidence="2" id="KW-0723">Serine/threonine-protein kinase</keyword>
<dbReference type="EMBL" id="BMEQ01000017">
    <property type="protein sequence ID" value="GGG63402.1"/>
    <property type="molecule type" value="Genomic_DNA"/>
</dbReference>
<evidence type="ECO:0000313" key="13">
    <source>
        <dbReference type="EMBL" id="GGG63402.1"/>
    </source>
</evidence>
<evidence type="ECO:0000256" key="11">
    <source>
        <dbReference type="SAM" id="Phobius"/>
    </source>
</evidence>
<dbReference type="Pfam" id="PF03793">
    <property type="entry name" value="PASTA"/>
    <property type="match status" value="1"/>
</dbReference>
<feature type="region of interest" description="Disordered" evidence="10">
    <location>
        <begin position="390"/>
        <end position="420"/>
    </location>
</feature>
<protein>
    <recommendedName>
        <fullName evidence="1">non-specific serine/threonine protein kinase</fullName>
        <ecNumber evidence="1">2.7.11.1</ecNumber>
    </recommendedName>
</protein>
<evidence type="ECO:0000259" key="12">
    <source>
        <dbReference type="PROSITE" id="PS50011"/>
    </source>
</evidence>